<reference evidence="2" key="1">
    <citation type="submission" date="2022-06" db="EMBL/GenBank/DDBJ databases">
        <title>Genome public.</title>
        <authorList>
            <person name="Sun Q."/>
        </authorList>
    </citation>
    <scope>NUCLEOTIDE SEQUENCE</scope>
    <source>
        <strain evidence="2">CWNU-1</strain>
    </source>
</reference>
<organism evidence="2 3">
    <name type="scientific">Streptomyces albipurpureus</name>
    <dbReference type="NCBI Taxonomy" id="2897419"/>
    <lineage>
        <taxon>Bacteria</taxon>
        <taxon>Bacillati</taxon>
        <taxon>Actinomycetota</taxon>
        <taxon>Actinomycetes</taxon>
        <taxon>Kitasatosporales</taxon>
        <taxon>Streptomycetaceae</taxon>
        <taxon>Streptomyces</taxon>
    </lineage>
</organism>
<evidence type="ECO:0000256" key="1">
    <source>
        <dbReference type="SAM" id="MobiDB-lite"/>
    </source>
</evidence>
<comment type="caution">
    <text evidence="2">The sequence shown here is derived from an EMBL/GenBank/DDBJ whole genome shotgun (WGS) entry which is preliminary data.</text>
</comment>
<evidence type="ECO:0000313" key="2">
    <source>
        <dbReference type="EMBL" id="MCM2390134.1"/>
    </source>
</evidence>
<proteinExistence type="predicted"/>
<protein>
    <submittedName>
        <fullName evidence="2">Uncharacterized protein</fullName>
    </submittedName>
</protein>
<name>A0ABT0UNU5_9ACTN</name>
<dbReference type="EMBL" id="JAMQAW010000023">
    <property type="protein sequence ID" value="MCM2390134.1"/>
    <property type="molecule type" value="Genomic_DNA"/>
</dbReference>
<feature type="region of interest" description="Disordered" evidence="1">
    <location>
        <begin position="86"/>
        <end position="112"/>
    </location>
</feature>
<sequence>MRSWHFIMHTQDPLTPEQSDAMDHLECFADGFLGLEEGPGFSKFECYFQADSLMNAMREALVRLEQVPGVLISSIELSPRSFEHNGMTTNSVVPPPSLRALLPAQGMRPQPS</sequence>
<dbReference type="Proteomes" id="UP001431429">
    <property type="component" value="Unassembled WGS sequence"/>
</dbReference>
<accession>A0ABT0UNU5</accession>
<gene>
    <name evidence="2" type="ORF">NBG84_17860</name>
</gene>
<evidence type="ECO:0000313" key="3">
    <source>
        <dbReference type="Proteomes" id="UP001431429"/>
    </source>
</evidence>
<keyword evidence="3" id="KW-1185">Reference proteome</keyword>